<evidence type="ECO:0000256" key="1">
    <source>
        <dbReference type="SAM" id="MobiDB-lite"/>
    </source>
</evidence>
<dbReference type="STRING" id="930990.A0A067LTX2"/>
<dbReference type="OrthoDB" id="3208947at2759"/>
<feature type="region of interest" description="Disordered" evidence="1">
    <location>
        <begin position="1"/>
        <end position="23"/>
    </location>
</feature>
<dbReference type="InterPro" id="IPR032675">
    <property type="entry name" value="LRR_dom_sf"/>
</dbReference>
<organism evidence="2 3">
    <name type="scientific">Botryobasidium botryosum (strain FD-172 SS1)</name>
    <dbReference type="NCBI Taxonomy" id="930990"/>
    <lineage>
        <taxon>Eukaryota</taxon>
        <taxon>Fungi</taxon>
        <taxon>Dikarya</taxon>
        <taxon>Basidiomycota</taxon>
        <taxon>Agaricomycotina</taxon>
        <taxon>Agaricomycetes</taxon>
        <taxon>Cantharellales</taxon>
        <taxon>Botryobasidiaceae</taxon>
        <taxon>Botryobasidium</taxon>
    </lineage>
</organism>
<evidence type="ECO:0000313" key="2">
    <source>
        <dbReference type="EMBL" id="KDQ06554.1"/>
    </source>
</evidence>
<dbReference type="Gene3D" id="3.80.10.10">
    <property type="entry name" value="Ribonuclease Inhibitor"/>
    <property type="match status" value="1"/>
</dbReference>
<evidence type="ECO:0008006" key="4">
    <source>
        <dbReference type="Google" id="ProtNLM"/>
    </source>
</evidence>
<sequence>MAQCDSNTPDTPSSPNSPATPPATLADIEAALDILTVSLAHAQSELSHAQSAVSSLLAQKSTLEAQLALHKPPQPARAPALTRVPSDLLAEIFRVRLADDPFTPWITSGVSRAWRSATLGAPLLWSRIRVGPLISPAGDIVRLWVERSGATCPLDIEFTLTADPPSEPVGAEVLRKNELRRDETQWSHVVMHYLAAQLHRWARFVFRCNYVVISVPALNFVAGSCSPSSPSPPSSSSSNSSGSGVVGAPLLEEFTVICEETGYQHETTATPWVWLPKSAAECPLPRLRILDIRNLPFSHDSVLLLKAGSSSSNNNSNGEGRGLRRLTLVNHDLDLRLDRALRILTSNTALTHLTLDLALADPILPIKLLRLPCLEYLDISGAAAHRLLAQLVVPRLRELGVTSTLDDFADVGIGEMLVRSGMGVGSVSRVGGEGLRVLRCASPQRYTYAFPRALLAHLPSLTTLELRSCSAYTGVLADLANTDISGAGGVVCPGLETLLLERVLSLRRHVPDLVRLVDARNPEVGGGAGAGSWGASGQGQGESGNGGSGDAAGEALGNGYGYGGHAPSHSNTNAGPDSAGLFTWSPPSSSNPNNLNFNSNNLHTNAGGVPGGSFGNVAGGGGVLSRLKNLTLIGHESDIDSDIRCWFEERIDCVSIVSE</sequence>
<proteinExistence type="predicted"/>
<dbReference type="EMBL" id="KL198131">
    <property type="protein sequence ID" value="KDQ06554.1"/>
    <property type="molecule type" value="Genomic_DNA"/>
</dbReference>
<feature type="compositionally biased region" description="Gly residues" evidence="1">
    <location>
        <begin position="527"/>
        <end position="564"/>
    </location>
</feature>
<dbReference type="SUPFAM" id="SSF52047">
    <property type="entry name" value="RNI-like"/>
    <property type="match status" value="1"/>
</dbReference>
<dbReference type="AlphaFoldDB" id="A0A067LTX2"/>
<evidence type="ECO:0000313" key="3">
    <source>
        <dbReference type="Proteomes" id="UP000027195"/>
    </source>
</evidence>
<dbReference type="InParanoid" id="A0A067LTX2"/>
<accession>A0A067LTX2</accession>
<reference evidence="3" key="1">
    <citation type="journal article" date="2014" name="Proc. Natl. Acad. Sci. U.S.A.">
        <title>Extensive sampling of basidiomycete genomes demonstrates inadequacy of the white-rot/brown-rot paradigm for wood decay fungi.</title>
        <authorList>
            <person name="Riley R."/>
            <person name="Salamov A.A."/>
            <person name="Brown D.W."/>
            <person name="Nagy L.G."/>
            <person name="Floudas D."/>
            <person name="Held B.W."/>
            <person name="Levasseur A."/>
            <person name="Lombard V."/>
            <person name="Morin E."/>
            <person name="Otillar R."/>
            <person name="Lindquist E.A."/>
            <person name="Sun H."/>
            <person name="LaButti K.M."/>
            <person name="Schmutz J."/>
            <person name="Jabbour D."/>
            <person name="Luo H."/>
            <person name="Baker S.E."/>
            <person name="Pisabarro A.G."/>
            <person name="Walton J.D."/>
            <person name="Blanchette R.A."/>
            <person name="Henrissat B."/>
            <person name="Martin F."/>
            <person name="Cullen D."/>
            <person name="Hibbett D.S."/>
            <person name="Grigoriev I.V."/>
        </authorList>
    </citation>
    <scope>NUCLEOTIDE SEQUENCE [LARGE SCALE GENOMIC DNA]</scope>
    <source>
        <strain evidence="3">FD-172 SS1</strain>
    </source>
</reference>
<name>A0A067LTX2_BOTB1</name>
<gene>
    <name evidence="2" type="ORF">BOTBODRAFT_181483</name>
</gene>
<dbReference type="Proteomes" id="UP000027195">
    <property type="component" value="Unassembled WGS sequence"/>
</dbReference>
<protein>
    <recommendedName>
        <fullName evidence="4">F-box domain-containing protein</fullName>
    </recommendedName>
</protein>
<feature type="compositionally biased region" description="Low complexity" evidence="1">
    <location>
        <begin position="1"/>
        <end position="17"/>
    </location>
</feature>
<dbReference type="HOGENOM" id="CLU_007608_1_0_1"/>
<keyword evidence="3" id="KW-1185">Reference proteome</keyword>
<feature type="region of interest" description="Disordered" evidence="1">
    <location>
        <begin position="527"/>
        <end position="587"/>
    </location>
</feature>